<dbReference type="SMART" id="SM00195">
    <property type="entry name" value="DSPc"/>
    <property type="match status" value="1"/>
</dbReference>
<dbReference type="InterPro" id="IPR000340">
    <property type="entry name" value="Dual-sp_phosphatase_cat-dom"/>
</dbReference>
<dbReference type="OrthoDB" id="165342at2759"/>
<organism evidence="10 12">
    <name type="scientific">Bursaphelenchus xylophilus</name>
    <name type="common">Pinewood nematode worm</name>
    <name type="synonym">Aphelenchoides xylophilus</name>
    <dbReference type="NCBI Taxonomy" id="6326"/>
    <lineage>
        <taxon>Eukaryota</taxon>
        <taxon>Metazoa</taxon>
        <taxon>Ecdysozoa</taxon>
        <taxon>Nematoda</taxon>
        <taxon>Chromadorea</taxon>
        <taxon>Rhabditida</taxon>
        <taxon>Tylenchina</taxon>
        <taxon>Tylenchomorpha</taxon>
        <taxon>Aphelenchoidea</taxon>
        <taxon>Aphelenchoididae</taxon>
        <taxon>Bursaphelenchus</taxon>
    </lineage>
</organism>
<feature type="compositionally biased region" description="Polar residues" evidence="5">
    <location>
        <begin position="10"/>
        <end position="22"/>
    </location>
</feature>
<dbReference type="InterPro" id="IPR020422">
    <property type="entry name" value="TYR_PHOSPHATASE_DUAL_dom"/>
</dbReference>
<dbReference type="Pfam" id="PF00782">
    <property type="entry name" value="DSPc"/>
    <property type="match status" value="1"/>
</dbReference>
<dbReference type="PANTHER" id="PTHR10159:SF519">
    <property type="entry name" value="DUAL SPECIFICITY PROTEIN PHOSPHATASE MPK3"/>
    <property type="match status" value="1"/>
</dbReference>
<dbReference type="SUPFAM" id="SSF52799">
    <property type="entry name" value="(Phosphotyrosine protein) phosphatases II"/>
    <property type="match status" value="1"/>
</dbReference>
<evidence type="ECO:0000256" key="4">
    <source>
        <dbReference type="ARBA" id="ARBA00022912"/>
    </source>
</evidence>
<dbReference type="PRINTS" id="PR01908">
    <property type="entry name" value="ADSPHPHTASE"/>
</dbReference>
<name>A0A1I7S4Q7_BURXY</name>
<dbReference type="EMBL" id="CAJFCV020000004">
    <property type="protein sequence ID" value="CAG9117305.1"/>
    <property type="molecule type" value="Genomic_DNA"/>
</dbReference>
<keyword evidence="3" id="KW-0378">Hydrolase</keyword>
<dbReference type="Proteomes" id="UP000582659">
    <property type="component" value="Unassembled WGS sequence"/>
</dbReference>
<dbReference type="InterPro" id="IPR036873">
    <property type="entry name" value="Rhodanese-like_dom_sf"/>
</dbReference>
<dbReference type="eggNOG" id="KOG1717">
    <property type="taxonomic scope" value="Eukaryota"/>
</dbReference>
<dbReference type="PROSITE" id="PS50056">
    <property type="entry name" value="TYR_PHOSPHATASE_2"/>
    <property type="match status" value="1"/>
</dbReference>
<evidence type="ECO:0000259" key="7">
    <source>
        <dbReference type="PROSITE" id="PS50056"/>
    </source>
</evidence>
<feature type="domain" description="Tyrosine-protein phosphatase" evidence="6">
    <location>
        <begin position="212"/>
        <end position="355"/>
    </location>
</feature>
<comment type="similarity">
    <text evidence="1">Belongs to the protein-tyrosine phosphatase family. Non-receptor class dual specificity subfamily.</text>
</comment>
<gene>
    <name evidence="8" type="ORF">BXYJ_LOCUS9794</name>
</gene>
<dbReference type="GO" id="GO:0008330">
    <property type="term" value="F:protein tyrosine/threonine phosphatase activity"/>
    <property type="evidence" value="ECO:0007669"/>
    <property type="project" value="TreeGrafter"/>
</dbReference>
<dbReference type="Proteomes" id="UP000095284">
    <property type="component" value="Unplaced"/>
</dbReference>
<evidence type="ECO:0000313" key="10">
    <source>
        <dbReference type="Proteomes" id="UP000095284"/>
    </source>
</evidence>
<evidence type="ECO:0000256" key="5">
    <source>
        <dbReference type="SAM" id="MobiDB-lite"/>
    </source>
</evidence>
<accession>A0A1I7S4Q7</accession>
<evidence type="ECO:0000256" key="1">
    <source>
        <dbReference type="ARBA" id="ARBA00008601"/>
    </source>
</evidence>
<dbReference type="PANTHER" id="PTHR10159">
    <property type="entry name" value="DUAL SPECIFICITY PROTEIN PHOSPHATASE"/>
    <property type="match status" value="1"/>
</dbReference>
<dbReference type="InterPro" id="IPR029021">
    <property type="entry name" value="Prot-tyrosine_phosphatase-like"/>
</dbReference>
<evidence type="ECO:0000256" key="2">
    <source>
        <dbReference type="ARBA" id="ARBA00013064"/>
    </source>
</evidence>
<dbReference type="Gene3D" id="3.90.190.10">
    <property type="entry name" value="Protein tyrosine phosphatase superfamily"/>
    <property type="match status" value="1"/>
</dbReference>
<sequence>MKRTKKGAEVTQSQVVGQTTSRPRLGQEATLMMLELQSEYRIDADQASSSVIEDPSKIRNCSSSELAIWLRDDRAHLVLLDCRPTSESTTTFAGAQKILLPTVLMRRLQNGTLSPGSLAPQLAEQTQQIRVIIIPDRCAKSVMASKVYDMLNKRGFDVVCFDEEPEDFARHFPSLVESTNFTAPRKKGGLNLCLLANKFSENVIKPSADRGFPAKIFHCVYLGNDETAKNKELLKSFGISYVINVTSDLPNYYEADPDFHYLRIPVDDSHSHNLAKYFPDAISFIEKARSENTSVLVHCMAGISRSVTVCLAYLMYVMQCSLDDAFDRLLHQNASIQPNFHFMESLLCWEREIRKEMHAYVDENSTMPSSNSSAASSTCSSA</sequence>
<evidence type="ECO:0000313" key="9">
    <source>
        <dbReference type="EMBL" id="CAG9117305.1"/>
    </source>
</evidence>
<dbReference type="WBParaSite" id="BXY_0799000.1">
    <property type="protein sequence ID" value="BXY_0799000.1"/>
    <property type="gene ID" value="BXY_0799000"/>
</dbReference>
<proteinExistence type="inferred from homology"/>
<dbReference type="Gene3D" id="3.40.250.10">
    <property type="entry name" value="Rhodanese-like domain"/>
    <property type="match status" value="1"/>
</dbReference>
<dbReference type="EMBL" id="CAJFDI010000004">
    <property type="protein sequence ID" value="CAD5227249.1"/>
    <property type="molecule type" value="Genomic_DNA"/>
</dbReference>
<evidence type="ECO:0000259" key="6">
    <source>
        <dbReference type="PROSITE" id="PS50054"/>
    </source>
</evidence>
<keyword evidence="4" id="KW-0904">Protein phosphatase</keyword>
<dbReference type="Proteomes" id="UP000659654">
    <property type="component" value="Unassembled WGS sequence"/>
</dbReference>
<dbReference type="AlphaFoldDB" id="A0A1I7S4Q7"/>
<evidence type="ECO:0000313" key="12">
    <source>
        <dbReference type="WBParaSite" id="BXY_0799000.1"/>
    </source>
</evidence>
<dbReference type="GO" id="GO:0005829">
    <property type="term" value="C:cytosol"/>
    <property type="evidence" value="ECO:0007669"/>
    <property type="project" value="TreeGrafter"/>
</dbReference>
<dbReference type="PRINTS" id="PR01764">
    <property type="entry name" value="MAPKPHPHTASE"/>
</dbReference>
<evidence type="ECO:0000313" key="8">
    <source>
        <dbReference type="EMBL" id="CAD5227249.1"/>
    </source>
</evidence>
<dbReference type="PROSITE" id="PS50054">
    <property type="entry name" value="TYR_PHOSPHATASE_DUAL"/>
    <property type="match status" value="1"/>
</dbReference>
<keyword evidence="11" id="KW-1185">Reference proteome</keyword>
<evidence type="ECO:0000313" key="11">
    <source>
        <dbReference type="Proteomes" id="UP000659654"/>
    </source>
</evidence>
<reference evidence="12" key="1">
    <citation type="submission" date="2016-11" db="UniProtKB">
        <authorList>
            <consortium name="WormBaseParasite"/>
        </authorList>
    </citation>
    <scope>IDENTIFICATION</scope>
</reference>
<dbReference type="EC" id="3.1.3.48" evidence="2"/>
<dbReference type="SMR" id="A0A1I7S4Q7"/>
<evidence type="ECO:0000256" key="3">
    <source>
        <dbReference type="ARBA" id="ARBA00022801"/>
    </source>
</evidence>
<dbReference type="InterPro" id="IPR008343">
    <property type="entry name" value="MKP"/>
</dbReference>
<dbReference type="GO" id="GO:0017017">
    <property type="term" value="F:MAP kinase tyrosine/serine/threonine phosphatase activity"/>
    <property type="evidence" value="ECO:0007669"/>
    <property type="project" value="InterPro"/>
</dbReference>
<dbReference type="SUPFAM" id="SSF52821">
    <property type="entry name" value="Rhodanese/Cell cycle control phosphatase"/>
    <property type="match status" value="1"/>
</dbReference>
<reference evidence="9" key="2">
    <citation type="submission" date="2020-08" db="EMBL/GenBank/DDBJ databases">
        <authorList>
            <person name="Kikuchi T."/>
        </authorList>
    </citation>
    <scope>NUCLEOTIDE SEQUENCE</scope>
    <source>
        <strain evidence="8">Ka4C1</strain>
    </source>
</reference>
<dbReference type="InterPro" id="IPR000387">
    <property type="entry name" value="Tyr_Pase_dom"/>
</dbReference>
<protein>
    <recommendedName>
        <fullName evidence="2">protein-tyrosine-phosphatase</fullName>
        <ecNumber evidence="2">3.1.3.48</ecNumber>
    </recommendedName>
</protein>
<dbReference type="GO" id="GO:0043409">
    <property type="term" value="P:negative regulation of MAPK cascade"/>
    <property type="evidence" value="ECO:0007669"/>
    <property type="project" value="TreeGrafter"/>
</dbReference>
<feature type="domain" description="Tyrosine specific protein phosphatases" evidence="7">
    <location>
        <begin position="276"/>
        <end position="336"/>
    </location>
</feature>
<feature type="region of interest" description="Disordered" evidence="5">
    <location>
        <begin position="1"/>
        <end position="24"/>
    </location>
</feature>
<dbReference type="GO" id="GO:0033550">
    <property type="term" value="F:MAP kinase tyrosine phosphatase activity"/>
    <property type="evidence" value="ECO:0007669"/>
    <property type="project" value="TreeGrafter"/>
</dbReference>